<reference evidence="1" key="1">
    <citation type="submission" date="2020-05" db="EMBL/GenBank/DDBJ databases">
        <title>Mycena genomes resolve the evolution of fungal bioluminescence.</title>
        <authorList>
            <person name="Tsai I.J."/>
        </authorList>
    </citation>
    <scope>NUCLEOTIDE SEQUENCE</scope>
    <source>
        <strain evidence="1">160909Yilan</strain>
    </source>
</reference>
<dbReference type="EMBL" id="JACAZH010000008">
    <property type="protein sequence ID" value="KAF7361003.1"/>
    <property type="molecule type" value="Genomic_DNA"/>
</dbReference>
<proteinExistence type="predicted"/>
<accession>A0A8H7D6U9</accession>
<name>A0A8H7D6U9_9AGAR</name>
<sequence>MALPESRLPNEVWGQILENVWEYDKSTLKSFSLTCRAFCGISRPRLFSKIRFIPYATIKGALLLPSPTAVNACIERLDFLCSNGIAPLVRQCHIFPHKSYYDDTEWSFSTDTPYLLLDALFERLSRFTGLQRLDVFRIPLTQSRVDILFHLPHLSELHVSTCTVTPGDPIALSLKALQLSDFELCHDSELEHGADYWIPLLHPGHLRTLKTAFVPRFMHHAVHTIPSFPNVHTLKAIIHDTISSQNLTIKFPGVRVFKLWGKGLNIEADAGRVTVVFPHLEEYYGPYEALPLFLTSTLTRIQTECPSPEDFLTRIQVIHGDKITSLNAKFEAFDNTAFDDIVKLLPHLRELLLWQRRVSCSVEQRAADDPCDLTDPRCRKQCGTPDT</sequence>
<dbReference type="OrthoDB" id="2864564at2759"/>
<dbReference type="InterPro" id="IPR032675">
    <property type="entry name" value="LRR_dom_sf"/>
</dbReference>
<evidence type="ECO:0000313" key="1">
    <source>
        <dbReference type="EMBL" id="KAF7361003.1"/>
    </source>
</evidence>
<evidence type="ECO:0000313" key="2">
    <source>
        <dbReference type="Proteomes" id="UP000623467"/>
    </source>
</evidence>
<comment type="caution">
    <text evidence="1">The sequence shown here is derived from an EMBL/GenBank/DDBJ whole genome shotgun (WGS) entry which is preliminary data.</text>
</comment>
<keyword evidence="2" id="KW-1185">Reference proteome</keyword>
<dbReference type="AlphaFoldDB" id="A0A8H7D6U9"/>
<organism evidence="1 2">
    <name type="scientific">Mycena sanguinolenta</name>
    <dbReference type="NCBI Taxonomy" id="230812"/>
    <lineage>
        <taxon>Eukaryota</taxon>
        <taxon>Fungi</taxon>
        <taxon>Dikarya</taxon>
        <taxon>Basidiomycota</taxon>
        <taxon>Agaricomycotina</taxon>
        <taxon>Agaricomycetes</taxon>
        <taxon>Agaricomycetidae</taxon>
        <taxon>Agaricales</taxon>
        <taxon>Marasmiineae</taxon>
        <taxon>Mycenaceae</taxon>
        <taxon>Mycena</taxon>
    </lineage>
</organism>
<protein>
    <recommendedName>
        <fullName evidence="3">F-box domain-containing protein</fullName>
    </recommendedName>
</protein>
<gene>
    <name evidence="1" type="ORF">MSAN_01130500</name>
</gene>
<evidence type="ECO:0008006" key="3">
    <source>
        <dbReference type="Google" id="ProtNLM"/>
    </source>
</evidence>
<dbReference type="SUPFAM" id="SSF52047">
    <property type="entry name" value="RNI-like"/>
    <property type="match status" value="1"/>
</dbReference>
<dbReference type="Proteomes" id="UP000623467">
    <property type="component" value="Unassembled WGS sequence"/>
</dbReference>
<dbReference type="Gene3D" id="3.80.10.10">
    <property type="entry name" value="Ribonuclease Inhibitor"/>
    <property type="match status" value="1"/>
</dbReference>